<comment type="subcellular location">
    <subcellularLocation>
        <location evidence="9">Cytoplasm</location>
    </subcellularLocation>
</comment>
<comment type="catalytic activity">
    <reaction evidence="1 9 11">
        <text>Hydrolyzes single-stranded DNA or mismatched double-stranded DNA and polynucleotides, releasing free uracil.</text>
        <dbReference type="EC" id="3.2.2.27"/>
    </reaction>
</comment>
<evidence type="ECO:0000256" key="5">
    <source>
        <dbReference type="ARBA" id="ARBA00018429"/>
    </source>
</evidence>
<evidence type="ECO:0000256" key="11">
    <source>
        <dbReference type="RuleBase" id="RU003780"/>
    </source>
</evidence>
<dbReference type="EMBL" id="AP018161">
    <property type="protein sequence ID" value="BBA85152.1"/>
    <property type="molecule type" value="Genomic_DNA"/>
</dbReference>
<keyword evidence="7 9" id="KW-0378">Hydrolase</keyword>
<evidence type="ECO:0000256" key="3">
    <source>
        <dbReference type="ARBA" id="ARBA00008184"/>
    </source>
</evidence>
<evidence type="ECO:0000256" key="8">
    <source>
        <dbReference type="ARBA" id="ARBA00023204"/>
    </source>
</evidence>
<evidence type="ECO:0000259" key="12">
    <source>
        <dbReference type="SMART" id="SM00986"/>
    </source>
</evidence>
<dbReference type="KEGG" id="eor:NARRFE1_02170"/>
<evidence type="ECO:0000313" key="14">
    <source>
        <dbReference type="Proteomes" id="UP000289537"/>
    </source>
</evidence>
<protein>
    <recommendedName>
        <fullName evidence="5 9">Uracil-DNA glycosylase</fullName>
        <shortName evidence="9">UDG</shortName>
        <ecNumber evidence="4 9">3.2.2.27</ecNumber>
    </recommendedName>
</protein>
<evidence type="ECO:0000256" key="9">
    <source>
        <dbReference type="HAMAP-Rule" id="MF_00148"/>
    </source>
</evidence>
<gene>
    <name evidence="9 13" type="primary">ung</name>
    <name evidence="13" type="ORF">NARRFE1_02170</name>
</gene>
<feature type="domain" description="Uracil-DNA glycosylase-like" evidence="12">
    <location>
        <begin position="45"/>
        <end position="208"/>
    </location>
</feature>
<dbReference type="NCBIfam" id="TIGR00628">
    <property type="entry name" value="ung"/>
    <property type="match status" value="1"/>
</dbReference>
<keyword evidence="9" id="KW-0963">Cytoplasm</keyword>
<keyword evidence="6 9" id="KW-0227">DNA damage</keyword>
<comment type="similarity">
    <text evidence="3 9 11">Belongs to the uracil-DNA glycosylase (UDG) superfamily. UNG family.</text>
</comment>
<reference evidence="13 14" key="1">
    <citation type="journal article" date="2017" name="Proc. Natl. Acad. Sci. U.S.A.">
        <title>Small genome symbiont underlies cuticle hardness in beetles.</title>
        <authorList>
            <person name="Anbutsu H."/>
            <person name="Moriyama M."/>
            <person name="Nikoh N."/>
            <person name="Hosokawa T."/>
            <person name="Futahashi R."/>
            <person name="Tanahashi M."/>
            <person name="Meng X.Y."/>
            <person name="Kuriwada T."/>
            <person name="Mori N."/>
            <person name="Oshima K."/>
            <person name="Hattori M."/>
            <person name="Fujie M."/>
            <person name="Satoh N."/>
            <person name="Maeda T."/>
            <person name="Shigenobu S."/>
            <person name="Koga R."/>
            <person name="Fukatsu T."/>
        </authorList>
    </citation>
    <scope>NUCLEOTIDE SEQUENCE [LARGE SCALE GENOMIC DNA]</scope>
    <source>
        <strain evidence="13">NARRFE1</strain>
    </source>
</reference>
<dbReference type="NCBIfam" id="NF003592">
    <property type="entry name" value="PRK05254.1-5"/>
    <property type="match status" value="1"/>
</dbReference>
<dbReference type="EC" id="3.2.2.27" evidence="4 9"/>
<evidence type="ECO:0000256" key="2">
    <source>
        <dbReference type="ARBA" id="ARBA00002631"/>
    </source>
</evidence>
<dbReference type="SMART" id="SM00987">
    <property type="entry name" value="UreE_C"/>
    <property type="match status" value="1"/>
</dbReference>
<dbReference type="CDD" id="cd10027">
    <property type="entry name" value="UDG-F1-like"/>
    <property type="match status" value="1"/>
</dbReference>
<dbReference type="GO" id="GO:0097510">
    <property type="term" value="P:base-excision repair, AP site formation via deaminated base removal"/>
    <property type="evidence" value="ECO:0007669"/>
    <property type="project" value="TreeGrafter"/>
</dbReference>
<dbReference type="PANTHER" id="PTHR11264:SF0">
    <property type="entry name" value="URACIL-DNA GLYCOSYLASE"/>
    <property type="match status" value="1"/>
</dbReference>
<dbReference type="InterPro" id="IPR018085">
    <property type="entry name" value="Ura-DNA_Glyclase_AS"/>
</dbReference>
<dbReference type="NCBIfam" id="NF003589">
    <property type="entry name" value="PRK05254.1-2"/>
    <property type="match status" value="1"/>
</dbReference>
<dbReference type="PROSITE" id="PS00130">
    <property type="entry name" value="U_DNA_GLYCOSYLASE"/>
    <property type="match status" value="1"/>
</dbReference>
<evidence type="ECO:0000256" key="10">
    <source>
        <dbReference type="PROSITE-ProRule" id="PRU10072"/>
    </source>
</evidence>
<dbReference type="InterPro" id="IPR002043">
    <property type="entry name" value="UDG_fam1"/>
</dbReference>
<organism evidence="13 14">
    <name type="scientific">endosymbiont of Rhynchophorus ferrugineus</name>
    <dbReference type="NCBI Taxonomy" id="1972133"/>
    <lineage>
        <taxon>Bacteria</taxon>
        <taxon>Pseudomonadati</taxon>
        <taxon>Pseudomonadota</taxon>
        <taxon>Gammaproteobacteria</taxon>
        <taxon>Candidatus Nardonella</taxon>
    </lineage>
</organism>
<sequence>MLNWKKIIINESNKKYFKNIFNFIKNEIKYGKIILPYKNNIFNSFKYSNFNNIKVVIIGQDPYYKLNQANGIAFSVNKNIFIPRTLINIYREIYRDDKINFIFPNNGFLLKWLNQGVLLLNSVLTVEFNKPSSHFDIGWEIFISNIIKYINFYKKKIIFLFLGKYSRRYIKYIDLKNNYILCTSHPSPLSFNKGFYGCGYFSKINNILKKNNFKEIDWQI</sequence>
<keyword evidence="8 9" id="KW-0234">DNA repair</keyword>
<evidence type="ECO:0000256" key="7">
    <source>
        <dbReference type="ARBA" id="ARBA00022801"/>
    </source>
</evidence>
<feature type="active site" description="Proton acceptor" evidence="9 10">
    <location>
        <position position="61"/>
    </location>
</feature>
<dbReference type="RefSeq" id="WP_148708499.1">
    <property type="nucleotide sequence ID" value="NZ_AP018161.1"/>
</dbReference>
<dbReference type="SMART" id="SM00986">
    <property type="entry name" value="UDG"/>
    <property type="match status" value="1"/>
</dbReference>
<dbReference type="OrthoDB" id="9804372at2"/>
<name>A0A2Z5TIU8_9GAMM</name>
<accession>A0A2Z5TIU8</accession>
<dbReference type="GO" id="GO:0004844">
    <property type="term" value="F:uracil DNA N-glycosylase activity"/>
    <property type="evidence" value="ECO:0007669"/>
    <property type="project" value="UniProtKB-UniRule"/>
</dbReference>
<dbReference type="InterPro" id="IPR036895">
    <property type="entry name" value="Uracil-DNA_glycosylase-like_sf"/>
</dbReference>
<dbReference type="NCBIfam" id="NF003588">
    <property type="entry name" value="PRK05254.1-1"/>
    <property type="match status" value="1"/>
</dbReference>
<evidence type="ECO:0000256" key="4">
    <source>
        <dbReference type="ARBA" id="ARBA00012030"/>
    </source>
</evidence>
<dbReference type="InterPro" id="IPR005122">
    <property type="entry name" value="Uracil-DNA_glycosylase-like"/>
</dbReference>
<dbReference type="HAMAP" id="MF_00148">
    <property type="entry name" value="UDG"/>
    <property type="match status" value="1"/>
</dbReference>
<dbReference type="Gene3D" id="3.40.470.10">
    <property type="entry name" value="Uracil-DNA glycosylase-like domain"/>
    <property type="match status" value="1"/>
</dbReference>
<proteinExistence type="inferred from homology"/>
<keyword evidence="14" id="KW-1185">Reference proteome</keyword>
<evidence type="ECO:0000256" key="6">
    <source>
        <dbReference type="ARBA" id="ARBA00022763"/>
    </source>
</evidence>
<dbReference type="GO" id="GO:0005737">
    <property type="term" value="C:cytoplasm"/>
    <property type="evidence" value="ECO:0007669"/>
    <property type="project" value="UniProtKB-SubCell"/>
</dbReference>
<dbReference type="PANTHER" id="PTHR11264">
    <property type="entry name" value="URACIL-DNA GLYCOSYLASE"/>
    <property type="match status" value="1"/>
</dbReference>
<evidence type="ECO:0000256" key="1">
    <source>
        <dbReference type="ARBA" id="ARBA00001400"/>
    </source>
</evidence>
<dbReference type="Proteomes" id="UP000289537">
    <property type="component" value="Chromosome"/>
</dbReference>
<dbReference type="SUPFAM" id="SSF52141">
    <property type="entry name" value="Uracil-DNA glycosylase-like"/>
    <property type="match status" value="1"/>
</dbReference>
<comment type="function">
    <text evidence="2 9 11">Excises uracil residues from the DNA which can arise as a result of misincorporation of dUMP residues by DNA polymerase or due to deamination of cytosine.</text>
</comment>
<dbReference type="Pfam" id="PF03167">
    <property type="entry name" value="UDG"/>
    <property type="match status" value="1"/>
</dbReference>
<evidence type="ECO:0000313" key="13">
    <source>
        <dbReference type="EMBL" id="BBA85152.1"/>
    </source>
</evidence>
<dbReference type="AlphaFoldDB" id="A0A2Z5TIU8"/>